<feature type="domain" description="Response regulatory" evidence="5">
    <location>
        <begin position="5"/>
        <end position="121"/>
    </location>
</feature>
<dbReference type="EMBL" id="QUMS01000001">
    <property type="protein sequence ID" value="REG10518.1"/>
    <property type="molecule type" value="Genomic_DNA"/>
</dbReference>
<gene>
    <name evidence="6" type="ORF">DFR64_0377</name>
</gene>
<evidence type="ECO:0000256" key="1">
    <source>
        <dbReference type="ARBA" id="ARBA00022553"/>
    </source>
</evidence>
<dbReference type="InterPro" id="IPR001789">
    <property type="entry name" value="Sig_transdc_resp-reg_receiver"/>
</dbReference>
<dbReference type="PROSITE" id="PS50043">
    <property type="entry name" value="HTH_LUXR_2"/>
    <property type="match status" value="1"/>
</dbReference>
<dbReference type="SMART" id="SM00421">
    <property type="entry name" value="HTH_LUXR"/>
    <property type="match status" value="1"/>
</dbReference>
<dbReference type="Pfam" id="PF00072">
    <property type="entry name" value="Response_reg"/>
    <property type="match status" value="1"/>
</dbReference>
<accession>A0A3E0AFU5</accession>
<evidence type="ECO:0000313" key="7">
    <source>
        <dbReference type="Proteomes" id="UP000256388"/>
    </source>
</evidence>
<dbReference type="InterPro" id="IPR011006">
    <property type="entry name" value="CheY-like_superfamily"/>
</dbReference>
<dbReference type="Pfam" id="PF00196">
    <property type="entry name" value="GerE"/>
    <property type="match status" value="1"/>
</dbReference>
<dbReference type="AlphaFoldDB" id="A0A3E0AFU5"/>
<evidence type="ECO:0000256" key="2">
    <source>
        <dbReference type="ARBA" id="ARBA00023125"/>
    </source>
</evidence>
<dbReference type="OrthoDB" id="9780153at2"/>
<keyword evidence="7" id="KW-1185">Reference proteome</keyword>
<dbReference type="PROSITE" id="PS00622">
    <property type="entry name" value="HTH_LUXR_1"/>
    <property type="match status" value="1"/>
</dbReference>
<dbReference type="Proteomes" id="UP000256388">
    <property type="component" value="Unassembled WGS sequence"/>
</dbReference>
<evidence type="ECO:0000259" key="4">
    <source>
        <dbReference type="PROSITE" id="PS50043"/>
    </source>
</evidence>
<evidence type="ECO:0000313" key="6">
    <source>
        <dbReference type="EMBL" id="REG10518.1"/>
    </source>
</evidence>
<evidence type="ECO:0000259" key="5">
    <source>
        <dbReference type="PROSITE" id="PS50110"/>
    </source>
</evidence>
<dbReference type="GO" id="GO:0006355">
    <property type="term" value="P:regulation of DNA-templated transcription"/>
    <property type="evidence" value="ECO:0007669"/>
    <property type="project" value="InterPro"/>
</dbReference>
<dbReference type="RefSeq" id="WP_158675080.1">
    <property type="nucleotide sequence ID" value="NZ_AP018437.1"/>
</dbReference>
<dbReference type="GO" id="GO:0000160">
    <property type="term" value="P:phosphorelay signal transduction system"/>
    <property type="evidence" value="ECO:0007669"/>
    <property type="project" value="InterPro"/>
</dbReference>
<sequence>MKEICILIADDHPLMREALRIGIKSVPGMRVIGEAADGREAVRLATLGQPDIILLDLYMPAMDGMKVLDEINRLKQDCKVIILTSSHDDENIQKAVRKGAYGYLLKDFPRETILECIRTVASGEKYFPACVVEMMANGSRMQSERTACLTRREEQVLNLIGEGLANQEIADKLNLSRSTIRVHIYNILKKLHLQNRWQAMQYSIKKRLSEEEKNL</sequence>
<dbReference type="PANTHER" id="PTHR45566:SF2">
    <property type="entry name" value="NARL SUBFAMILY"/>
    <property type="match status" value="1"/>
</dbReference>
<organism evidence="6 7">
    <name type="scientific">Pelolinea submarina</name>
    <dbReference type="NCBI Taxonomy" id="913107"/>
    <lineage>
        <taxon>Bacteria</taxon>
        <taxon>Bacillati</taxon>
        <taxon>Chloroflexota</taxon>
        <taxon>Anaerolineae</taxon>
        <taxon>Anaerolineales</taxon>
        <taxon>Anaerolineaceae</taxon>
        <taxon>Pelolinea</taxon>
    </lineage>
</organism>
<keyword evidence="2" id="KW-0238">DNA-binding</keyword>
<dbReference type="PRINTS" id="PR00038">
    <property type="entry name" value="HTHLUXR"/>
</dbReference>
<keyword evidence="1 3" id="KW-0597">Phosphoprotein</keyword>
<dbReference type="SUPFAM" id="SSF52172">
    <property type="entry name" value="CheY-like"/>
    <property type="match status" value="1"/>
</dbReference>
<dbReference type="PROSITE" id="PS50110">
    <property type="entry name" value="RESPONSE_REGULATORY"/>
    <property type="match status" value="1"/>
</dbReference>
<dbReference type="InterPro" id="IPR016032">
    <property type="entry name" value="Sig_transdc_resp-reg_C-effctor"/>
</dbReference>
<dbReference type="SUPFAM" id="SSF46894">
    <property type="entry name" value="C-terminal effector domain of the bipartite response regulators"/>
    <property type="match status" value="1"/>
</dbReference>
<dbReference type="InterPro" id="IPR000792">
    <property type="entry name" value="Tscrpt_reg_LuxR_C"/>
</dbReference>
<dbReference type="SMART" id="SM00448">
    <property type="entry name" value="REC"/>
    <property type="match status" value="1"/>
</dbReference>
<dbReference type="InterPro" id="IPR051015">
    <property type="entry name" value="EvgA-like"/>
</dbReference>
<dbReference type="PANTHER" id="PTHR45566">
    <property type="entry name" value="HTH-TYPE TRANSCRIPTIONAL REGULATOR YHJB-RELATED"/>
    <property type="match status" value="1"/>
</dbReference>
<evidence type="ECO:0000256" key="3">
    <source>
        <dbReference type="PROSITE-ProRule" id="PRU00169"/>
    </source>
</evidence>
<dbReference type="Gene3D" id="3.40.50.2300">
    <property type="match status" value="1"/>
</dbReference>
<feature type="modified residue" description="4-aspartylphosphate" evidence="3">
    <location>
        <position position="56"/>
    </location>
</feature>
<proteinExistence type="predicted"/>
<comment type="caution">
    <text evidence="6">The sequence shown here is derived from an EMBL/GenBank/DDBJ whole genome shotgun (WGS) entry which is preliminary data.</text>
</comment>
<reference evidence="6 7" key="1">
    <citation type="submission" date="2018-08" db="EMBL/GenBank/DDBJ databases">
        <title>Genomic Encyclopedia of Type Strains, Phase IV (KMG-IV): sequencing the most valuable type-strain genomes for metagenomic binning, comparative biology and taxonomic classification.</title>
        <authorList>
            <person name="Goeker M."/>
        </authorList>
    </citation>
    <scope>NUCLEOTIDE SEQUENCE [LARGE SCALE GENOMIC DNA]</scope>
    <source>
        <strain evidence="6 7">DSM 23923</strain>
    </source>
</reference>
<name>A0A3E0AFU5_9CHLR</name>
<dbReference type="GO" id="GO:0003677">
    <property type="term" value="F:DNA binding"/>
    <property type="evidence" value="ECO:0007669"/>
    <property type="project" value="UniProtKB-KW"/>
</dbReference>
<protein>
    <submittedName>
        <fullName evidence="6">LuxR family two component transcriptional regulator</fullName>
    </submittedName>
</protein>
<dbReference type="CDD" id="cd06170">
    <property type="entry name" value="LuxR_C_like"/>
    <property type="match status" value="1"/>
</dbReference>
<dbReference type="CDD" id="cd17535">
    <property type="entry name" value="REC_NarL-like"/>
    <property type="match status" value="1"/>
</dbReference>
<feature type="domain" description="HTH luxR-type" evidence="4">
    <location>
        <begin position="142"/>
        <end position="207"/>
    </location>
</feature>
<dbReference type="InterPro" id="IPR058245">
    <property type="entry name" value="NreC/VraR/RcsB-like_REC"/>
</dbReference>